<feature type="compositionally biased region" description="Low complexity" evidence="3">
    <location>
        <begin position="127"/>
        <end position="145"/>
    </location>
</feature>
<accession>A0A2R5GCP1</accession>
<dbReference type="GO" id="GO:0045944">
    <property type="term" value="P:positive regulation of transcription by RNA polymerase II"/>
    <property type="evidence" value="ECO:0007669"/>
    <property type="project" value="TreeGrafter"/>
</dbReference>
<dbReference type="GO" id="GO:0003713">
    <property type="term" value="F:transcription coactivator activity"/>
    <property type="evidence" value="ECO:0007669"/>
    <property type="project" value="TreeGrafter"/>
</dbReference>
<evidence type="ECO:0000256" key="2">
    <source>
        <dbReference type="RuleBase" id="RU000682"/>
    </source>
</evidence>
<dbReference type="PANTHER" id="PTHR46007:SF8">
    <property type="entry name" value="C2H2-TYPE DOMAIN-CONTAINING PROTEIN"/>
    <property type="match status" value="1"/>
</dbReference>
<feature type="domain" description="Homeobox" evidence="4">
    <location>
        <begin position="25"/>
        <end position="89"/>
    </location>
</feature>
<feature type="DNA-binding region" description="Homeobox" evidence="1">
    <location>
        <begin position="27"/>
        <end position="90"/>
    </location>
</feature>
<evidence type="ECO:0000313" key="6">
    <source>
        <dbReference type="Proteomes" id="UP000241890"/>
    </source>
</evidence>
<evidence type="ECO:0000259" key="4">
    <source>
        <dbReference type="PROSITE" id="PS50071"/>
    </source>
</evidence>
<dbReference type="Gene3D" id="1.10.10.60">
    <property type="entry name" value="Homeodomain-like"/>
    <property type="match status" value="1"/>
</dbReference>
<comment type="caution">
    <text evidence="5">The sequence shown here is derived from an EMBL/GenBank/DDBJ whole genome shotgun (WGS) entry which is preliminary data.</text>
</comment>
<dbReference type="EMBL" id="BEYU01000047">
    <property type="protein sequence ID" value="GBG28747.1"/>
    <property type="molecule type" value="Genomic_DNA"/>
</dbReference>
<dbReference type="CDD" id="cd00086">
    <property type="entry name" value="homeodomain"/>
    <property type="match status" value="1"/>
</dbReference>
<feature type="compositionally biased region" description="Low complexity" evidence="3">
    <location>
        <begin position="183"/>
        <end position="218"/>
    </location>
</feature>
<dbReference type="PANTHER" id="PTHR46007">
    <property type="entry name" value="MEDIATOR OF RNA POLYMERASE II TRANSCRIPTION SUBUNIT 12"/>
    <property type="match status" value="1"/>
</dbReference>
<evidence type="ECO:0000313" key="5">
    <source>
        <dbReference type="EMBL" id="GBG28747.1"/>
    </source>
</evidence>
<dbReference type="Proteomes" id="UP000241890">
    <property type="component" value="Unassembled WGS sequence"/>
</dbReference>
<sequence length="560" mass="63050">MASDPELQRRIERKEVHKFVYGGKEYLRKKRVPLAPEVREKLEEAFKSGRVTRGKAARPAKVRLAEELNLSLQQITKWFDNRRTKEYRQDAKMLAYIDEADNNRVKKRGYGGTGDDQAHKLARQGSQQHIHQQHALMHQQQQQQQPSMHPLSAEDAQQQQQQAQGPLEGQPSAQSQDRDDHQGQQQSHDQQQQQQQQEGPPMPPSMSVQVQQQQSQGQDQNEPGSQPGHEMDELSRSHASHVSHAMDHHDVQHGLVSRARKDTDGFSMKLEENNLSEENAKDISRAFRTVKLYLDKDPAFYQVMSGGIDMHDQDAHGENAAFAARRARRRTKVPPTMSSVFENLLSKDSVLYPCVRAVQIAASHGAIKALKTLLIKRDQDFRTLLLWYIIGKYSGDREVEVIMKSIVAGLGAPLQTLNVADILDAHFPELIESKSRGTYDGPQSLDTSTATAPHIPSAGPTGDPSRVIFSQDVYSNPSHWAENFLSEAFVGLKIMHDNMDGEILHVLPPASRSSKEPRFQIYFGHQNEAILGWESVKPYLVSNQWPTQHAASQQAPGQGL</sequence>
<feature type="region of interest" description="Disordered" evidence="3">
    <location>
        <begin position="434"/>
        <end position="464"/>
    </location>
</feature>
<dbReference type="InParanoid" id="A0A2R5GCP1"/>
<dbReference type="SMART" id="SM00389">
    <property type="entry name" value="HOX"/>
    <property type="match status" value="1"/>
</dbReference>
<proteinExistence type="predicted"/>
<keyword evidence="1 2" id="KW-0539">Nucleus</keyword>
<gene>
    <name evidence="5" type="ORF">FCC1311_049682</name>
</gene>
<dbReference type="PROSITE" id="PS50071">
    <property type="entry name" value="HOMEOBOX_2"/>
    <property type="match status" value="1"/>
</dbReference>
<evidence type="ECO:0000256" key="1">
    <source>
        <dbReference type="PROSITE-ProRule" id="PRU00108"/>
    </source>
</evidence>
<dbReference type="GO" id="GO:0003677">
    <property type="term" value="F:DNA binding"/>
    <property type="evidence" value="ECO:0007669"/>
    <property type="project" value="UniProtKB-UniRule"/>
</dbReference>
<keyword evidence="6" id="KW-1185">Reference proteome</keyword>
<comment type="subcellular location">
    <subcellularLocation>
        <location evidence="1 2">Nucleus</location>
    </subcellularLocation>
</comment>
<protein>
    <submittedName>
        <fullName evidence="5">Homeobox protein B-H1</fullName>
    </submittedName>
</protein>
<dbReference type="InterPro" id="IPR009057">
    <property type="entry name" value="Homeodomain-like_sf"/>
</dbReference>
<keyword evidence="1 2" id="KW-0238">DNA-binding</keyword>
<dbReference type="InterPro" id="IPR051647">
    <property type="entry name" value="Mediator_comp_sub12"/>
</dbReference>
<dbReference type="Pfam" id="PF00046">
    <property type="entry name" value="Homeodomain"/>
    <property type="match status" value="1"/>
</dbReference>
<reference evidence="5 6" key="1">
    <citation type="submission" date="2017-12" db="EMBL/GenBank/DDBJ databases">
        <title>Sequencing, de novo assembly and annotation of complete genome of a new Thraustochytrid species, strain FCC1311.</title>
        <authorList>
            <person name="Sedici K."/>
            <person name="Godart F."/>
            <person name="Aiese Cigliano R."/>
            <person name="Sanseverino W."/>
            <person name="Barakat M."/>
            <person name="Ortet P."/>
            <person name="Marechal E."/>
            <person name="Cagnac O."/>
            <person name="Amato A."/>
        </authorList>
    </citation>
    <scope>NUCLEOTIDE SEQUENCE [LARGE SCALE GENOMIC DNA]</scope>
</reference>
<dbReference type="AlphaFoldDB" id="A0A2R5GCP1"/>
<dbReference type="SUPFAM" id="SSF46689">
    <property type="entry name" value="Homeodomain-like"/>
    <property type="match status" value="1"/>
</dbReference>
<dbReference type="GO" id="GO:0016592">
    <property type="term" value="C:mediator complex"/>
    <property type="evidence" value="ECO:0007669"/>
    <property type="project" value="TreeGrafter"/>
</dbReference>
<feature type="region of interest" description="Disordered" evidence="3">
    <location>
        <begin position="105"/>
        <end position="248"/>
    </location>
</feature>
<keyword evidence="1 2" id="KW-0371">Homeobox</keyword>
<organism evidence="5 6">
    <name type="scientific">Hondaea fermentalgiana</name>
    <dbReference type="NCBI Taxonomy" id="2315210"/>
    <lineage>
        <taxon>Eukaryota</taxon>
        <taxon>Sar</taxon>
        <taxon>Stramenopiles</taxon>
        <taxon>Bigyra</taxon>
        <taxon>Labyrinthulomycetes</taxon>
        <taxon>Thraustochytrida</taxon>
        <taxon>Thraustochytriidae</taxon>
        <taxon>Hondaea</taxon>
    </lineage>
</organism>
<dbReference type="InterPro" id="IPR001356">
    <property type="entry name" value="HD"/>
</dbReference>
<name>A0A2R5GCP1_9STRA</name>
<evidence type="ECO:0000256" key="3">
    <source>
        <dbReference type="SAM" id="MobiDB-lite"/>
    </source>
</evidence>